<dbReference type="RefSeq" id="WP_303309138.1">
    <property type="nucleotide sequence ID" value="NZ_JAODOP010000001.1"/>
</dbReference>
<gene>
    <name evidence="2" type="ORF">N1F79_03320</name>
</gene>
<proteinExistence type="predicted"/>
<reference evidence="2 3" key="1">
    <citation type="submission" date="2022-09" db="EMBL/GenBank/DDBJ databases">
        <title>Genome sequencing of Flavivirga sp. MEBiC05379.</title>
        <authorList>
            <person name="Oh H.-M."/>
            <person name="Kwon K.K."/>
            <person name="Park M.J."/>
            <person name="Yang S.-H."/>
        </authorList>
    </citation>
    <scope>NUCLEOTIDE SEQUENCE [LARGE SCALE GENOMIC DNA]</scope>
    <source>
        <strain evidence="2 3">MEBiC05379</strain>
    </source>
</reference>
<protein>
    <submittedName>
        <fullName evidence="2">Uncharacterized protein</fullName>
    </submittedName>
</protein>
<feature type="compositionally biased region" description="Acidic residues" evidence="1">
    <location>
        <begin position="222"/>
        <end position="234"/>
    </location>
</feature>
<organism evidence="2 3">
    <name type="scientific">Flavivirga spongiicola</name>
    <dbReference type="NCBI Taxonomy" id="421621"/>
    <lineage>
        <taxon>Bacteria</taxon>
        <taxon>Pseudomonadati</taxon>
        <taxon>Bacteroidota</taxon>
        <taxon>Flavobacteriia</taxon>
        <taxon>Flavobacteriales</taxon>
        <taxon>Flavobacteriaceae</taxon>
        <taxon>Flavivirga</taxon>
    </lineage>
</organism>
<sequence>MKKQKLKRLTKIGVLMLFMALTYWNCEKEPETNLDDSSFENNLINVQVVDDKLKFENNESLATFVKQKTEEEFKNEIKNLSDKGFSSLRPVFDENDDVLIDDFLKQKKSKIAKKDYLYSLKDVSEEIDLNDELISDTRFASILNKNREIYVGDKYFIYTTKALYFCKIEDEDYLKEYLKNMKNTLTSKSAFIKTNKSAGETLSLAPISGEVREIDSRISAFETDDQPVPPDEDKEGNGGSGGGSGTPSSTTVSIPMLASQNFGMCQYSENSLFQQVFGNTVKCNDYHDSKHRIQTKVWNENYFLFASIGVSAKYQKKRFIGWSESVTADEVRLGINHAIYTYKSPLSPQNPFDPNRVVVNYKGKGYDLQGNVVPKFPVNPTAWPYPQNATIGEIDIEIFGNELFYSLSGKDANKSINQLLSLIRSNYKGLSGDRDDIATDLENDRIGVNIIKFLPNKFKVVRADILKKHGSQVKESFDSNFLLTLTNNSNANFKTFTDQFNAKKYQNLDIDIYGAALRNGVWKGKRIVGKIE</sequence>
<evidence type="ECO:0000256" key="1">
    <source>
        <dbReference type="SAM" id="MobiDB-lite"/>
    </source>
</evidence>
<keyword evidence="3" id="KW-1185">Reference proteome</keyword>
<name>A0ABU7XNS3_9FLAO</name>
<accession>A0ABU7XNS3</accession>
<dbReference type="Proteomes" id="UP001337305">
    <property type="component" value="Unassembled WGS sequence"/>
</dbReference>
<comment type="caution">
    <text evidence="2">The sequence shown here is derived from an EMBL/GenBank/DDBJ whole genome shotgun (WGS) entry which is preliminary data.</text>
</comment>
<evidence type="ECO:0000313" key="3">
    <source>
        <dbReference type="Proteomes" id="UP001337305"/>
    </source>
</evidence>
<dbReference type="EMBL" id="JAODOP010000001">
    <property type="protein sequence ID" value="MEF3832153.1"/>
    <property type="molecule type" value="Genomic_DNA"/>
</dbReference>
<feature type="region of interest" description="Disordered" evidence="1">
    <location>
        <begin position="220"/>
        <end position="250"/>
    </location>
</feature>
<evidence type="ECO:0000313" key="2">
    <source>
        <dbReference type="EMBL" id="MEF3832153.1"/>
    </source>
</evidence>